<organism evidence="8 9">
    <name type="scientific">Runella aurantiaca</name>
    <dbReference type="NCBI Taxonomy" id="2282308"/>
    <lineage>
        <taxon>Bacteria</taxon>
        <taxon>Pseudomonadati</taxon>
        <taxon>Bacteroidota</taxon>
        <taxon>Cytophagia</taxon>
        <taxon>Cytophagales</taxon>
        <taxon>Spirosomataceae</taxon>
        <taxon>Runella</taxon>
    </lineage>
</organism>
<reference evidence="8 9" key="1">
    <citation type="submission" date="2018-07" db="EMBL/GenBank/DDBJ databases">
        <title>Genome analysis of Runella aurantiaca.</title>
        <authorList>
            <person name="Yang X."/>
        </authorList>
    </citation>
    <scope>NUCLEOTIDE SEQUENCE [LARGE SCALE GENOMIC DNA]</scope>
    <source>
        <strain evidence="8 9">YX9</strain>
    </source>
</reference>
<dbReference type="EMBL" id="QPIW01000028">
    <property type="protein sequence ID" value="RDB03334.1"/>
    <property type="molecule type" value="Genomic_DNA"/>
</dbReference>
<keyword evidence="3" id="KW-0540">Nuclease</keyword>
<gene>
    <name evidence="8" type="ORF">DVG78_24490</name>
</gene>
<dbReference type="PANTHER" id="PTHR34873:SF3">
    <property type="entry name" value="ADDICTION MODULE TOXIN, HICA FAMILY"/>
    <property type="match status" value="1"/>
</dbReference>
<comment type="caution">
    <text evidence="8">The sequence shown here is derived from an EMBL/GenBank/DDBJ whole genome shotgun (WGS) entry which is preliminary data.</text>
</comment>
<dbReference type="InterPro" id="IPR038570">
    <property type="entry name" value="HicA_sf"/>
</dbReference>
<dbReference type="Proteomes" id="UP000253141">
    <property type="component" value="Unassembled WGS sequence"/>
</dbReference>
<proteinExistence type="inferred from homology"/>
<evidence type="ECO:0000256" key="6">
    <source>
        <dbReference type="ARBA" id="ARBA00022884"/>
    </source>
</evidence>
<sequence length="67" mass="7713">MNQSPKNLIKVLEAKGWILKRINGSHHLMYHPERKQTMPIPVHGNKDIPLGLFLTILKRTDTTAEEL</sequence>
<dbReference type="PANTHER" id="PTHR34873">
    <property type="entry name" value="SSR1766 PROTEIN"/>
    <property type="match status" value="1"/>
</dbReference>
<protein>
    <submittedName>
        <fullName evidence="8">Type II toxin-antitoxin system HicA family toxin</fullName>
    </submittedName>
</protein>
<name>A0A369I851_9BACT</name>
<dbReference type="GO" id="GO:0004519">
    <property type="term" value="F:endonuclease activity"/>
    <property type="evidence" value="ECO:0007669"/>
    <property type="project" value="UniProtKB-KW"/>
</dbReference>
<evidence type="ECO:0000313" key="8">
    <source>
        <dbReference type="EMBL" id="RDB03334.1"/>
    </source>
</evidence>
<dbReference type="OrthoDB" id="9798547at2"/>
<dbReference type="GO" id="GO:0003729">
    <property type="term" value="F:mRNA binding"/>
    <property type="evidence" value="ECO:0007669"/>
    <property type="project" value="InterPro"/>
</dbReference>
<keyword evidence="7" id="KW-0346">Stress response</keyword>
<evidence type="ECO:0000256" key="3">
    <source>
        <dbReference type="ARBA" id="ARBA00022722"/>
    </source>
</evidence>
<evidence type="ECO:0000256" key="5">
    <source>
        <dbReference type="ARBA" id="ARBA00022801"/>
    </source>
</evidence>
<evidence type="ECO:0000256" key="4">
    <source>
        <dbReference type="ARBA" id="ARBA00022759"/>
    </source>
</evidence>
<evidence type="ECO:0000256" key="2">
    <source>
        <dbReference type="ARBA" id="ARBA00022649"/>
    </source>
</evidence>
<dbReference type="AlphaFoldDB" id="A0A369I851"/>
<evidence type="ECO:0000256" key="1">
    <source>
        <dbReference type="ARBA" id="ARBA00006620"/>
    </source>
</evidence>
<keyword evidence="4" id="KW-0255">Endonuclease</keyword>
<keyword evidence="6" id="KW-0694">RNA-binding</keyword>
<keyword evidence="5" id="KW-0378">Hydrolase</keyword>
<dbReference type="SUPFAM" id="SSF54786">
    <property type="entry name" value="YcfA/nrd intein domain"/>
    <property type="match status" value="1"/>
</dbReference>
<comment type="similarity">
    <text evidence="1">Belongs to the HicA mRNA interferase family.</text>
</comment>
<dbReference type="InterPro" id="IPR012933">
    <property type="entry name" value="HicA_mRNA_interferase"/>
</dbReference>
<evidence type="ECO:0000256" key="7">
    <source>
        <dbReference type="ARBA" id="ARBA00023016"/>
    </source>
</evidence>
<keyword evidence="2" id="KW-1277">Toxin-antitoxin system</keyword>
<dbReference type="RefSeq" id="WP_114463648.1">
    <property type="nucleotide sequence ID" value="NZ_QPIW01000028.1"/>
</dbReference>
<evidence type="ECO:0000313" key="9">
    <source>
        <dbReference type="Proteomes" id="UP000253141"/>
    </source>
</evidence>
<accession>A0A369I851</accession>
<dbReference type="GO" id="GO:0016787">
    <property type="term" value="F:hydrolase activity"/>
    <property type="evidence" value="ECO:0007669"/>
    <property type="project" value="UniProtKB-KW"/>
</dbReference>
<dbReference type="Gene3D" id="3.30.920.30">
    <property type="entry name" value="Hypothetical protein"/>
    <property type="match status" value="1"/>
</dbReference>
<keyword evidence="9" id="KW-1185">Reference proteome</keyword>
<dbReference type="Pfam" id="PF07927">
    <property type="entry name" value="HicA_toxin"/>
    <property type="match status" value="1"/>
</dbReference>